<dbReference type="OrthoDB" id="199930at2759"/>
<evidence type="ECO:0000313" key="6">
    <source>
        <dbReference type="Proteomes" id="UP000076154"/>
    </source>
</evidence>
<evidence type="ECO:0000313" key="5">
    <source>
        <dbReference type="EMBL" id="RDB28985.1"/>
    </source>
</evidence>
<protein>
    <submittedName>
        <fullName evidence="5">Protein unc-45 A</fullName>
    </submittedName>
</protein>
<dbReference type="Proteomes" id="UP000076154">
    <property type="component" value="Unassembled WGS sequence"/>
</dbReference>
<dbReference type="InParanoid" id="A0A369K8J9"/>
<dbReference type="Pfam" id="PF11701">
    <property type="entry name" value="UNC45-central"/>
    <property type="match status" value="1"/>
</dbReference>
<dbReference type="Gene3D" id="1.25.10.10">
    <property type="entry name" value="Leucine-rich Repeat Variant"/>
    <property type="match status" value="1"/>
</dbReference>
<dbReference type="InterPro" id="IPR024660">
    <property type="entry name" value="UCS_central_dom"/>
</dbReference>
<dbReference type="PANTHER" id="PTHR45994">
    <property type="entry name" value="FI21225P1"/>
    <property type="match status" value="1"/>
</dbReference>
<reference evidence="5" key="1">
    <citation type="submission" date="2018-04" db="EMBL/GenBank/DDBJ databases">
        <title>Whole genome sequencing of Hypsizygus marmoreus.</title>
        <authorList>
            <person name="Choi I.-G."/>
            <person name="Min B."/>
            <person name="Kim J.-G."/>
            <person name="Kim S."/>
            <person name="Oh Y.-L."/>
            <person name="Kong W.-S."/>
            <person name="Park H."/>
            <person name="Jeong J."/>
            <person name="Song E.-S."/>
        </authorList>
    </citation>
    <scope>NUCLEOTIDE SEQUENCE [LARGE SCALE GENOMIC DNA]</scope>
    <source>
        <strain evidence="5">51987-8</strain>
    </source>
</reference>
<comment type="subcellular location">
    <subcellularLocation>
        <location evidence="1">Cytoplasm</location>
    </subcellularLocation>
</comment>
<name>A0A369K8J9_HYPMA</name>
<feature type="compositionally biased region" description="Basic and acidic residues" evidence="3">
    <location>
        <begin position="1"/>
        <end position="19"/>
    </location>
</feature>
<gene>
    <name evidence="5" type="primary">Unc45a</name>
    <name evidence="5" type="ORF">Hypma_015856</name>
</gene>
<dbReference type="PANTHER" id="PTHR45994:SF1">
    <property type="entry name" value="FI21225P1"/>
    <property type="match status" value="1"/>
</dbReference>
<feature type="domain" description="UNC-45/Cro1/She4 central" evidence="4">
    <location>
        <begin position="32"/>
        <end position="193"/>
    </location>
</feature>
<proteinExistence type="predicted"/>
<accession>A0A369K8J9</accession>
<evidence type="ECO:0000259" key="4">
    <source>
        <dbReference type="Pfam" id="PF11701"/>
    </source>
</evidence>
<dbReference type="SUPFAM" id="SSF48371">
    <property type="entry name" value="ARM repeat"/>
    <property type="match status" value="2"/>
</dbReference>
<evidence type="ECO:0000256" key="2">
    <source>
        <dbReference type="ARBA" id="ARBA00022490"/>
    </source>
</evidence>
<dbReference type="GO" id="GO:0005737">
    <property type="term" value="C:cytoplasm"/>
    <property type="evidence" value="ECO:0007669"/>
    <property type="project" value="UniProtKB-SubCell"/>
</dbReference>
<keyword evidence="6" id="KW-1185">Reference proteome</keyword>
<feature type="region of interest" description="Disordered" evidence="3">
    <location>
        <begin position="1"/>
        <end position="20"/>
    </location>
</feature>
<dbReference type="EMBL" id="LUEZ02000010">
    <property type="protein sequence ID" value="RDB28985.1"/>
    <property type="molecule type" value="Genomic_DNA"/>
</dbReference>
<organism evidence="5 6">
    <name type="scientific">Hypsizygus marmoreus</name>
    <name type="common">White beech mushroom</name>
    <name type="synonym">Agaricus marmoreus</name>
    <dbReference type="NCBI Taxonomy" id="39966"/>
    <lineage>
        <taxon>Eukaryota</taxon>
        <taxon>Fungi</taxon>
        <taxon>Dikarya</taxon>
        <taxon>Basidiomycota</taxon>
        <taxon>Agaricomycotina</taxon>
        <taxon>Agaricomycetes</taxon>
        <taxon>Agaricomycetidae</taxon>
        <taxon>Agaricales</taxon>
        <taxon>Tricholomatineae</taxon>
        <taxon>Lyophyllaceae</taxon>
        <taxon>Hypsizygus</taxon>
    </lineage>
</organism>
<evidence type="ECO:0000256" key="1">
    <source>
        <dbReference type="ARBA" id="ARBA00004496"/>
    </source>
</evidence>
<keyword evidence="2" id="KW-0963">Cytoplasm</keyword>
<dbReference type="InterPro" id="IPR011989">
    <property type="entry name" value="ARM-like"/>
</dbReference>
<dbReference type="GO" id="GO:0051879">
    <property type="term" value="F:Hsp90 protein binding"/>
    <property type="evidence" value="ECO:0007669"/>
    <property type="project" value="TreeGrafter"/>
</dbReference>
<evidence type="ECO:0000256" key="3">
    <source>
        <dbReference type="SAM" id="MobiDB-lite"/>
    </source>
</evidence>
<sequence length="696" mass="74568">MASRDEKKGNTHQWEKPIGTREGSILPDELSYLITAFLPSHTVDAHSKAYLTLSAFCQGVRSSQTVKGKDPDPGTEALVRAFGPSVVSRLADTDEKAVLESVSFLTALFQVDWESASSVFQQDGVLEAIMDSVDLAPSGELAQNVAQLLSQACGHKPCRAILTSQAIKWLDFASCKTSDQKLCAPATTALIKLSKGSAVDNSEITGVSQGGDIQGSTRKDEDLAAVMKDIVVSGIDAASTSDAVEGLAYLTVDPEIKESLSRDKRFLQRLFALVPHHKGAASVESDQPVTTLVFGILVIISNLCAYRPHLTEEQAQMQKLRQMANAANSTVKTPAFESVDNDDRHVRTRVRRLVDAGVLEVFPAAIRTDSPGIRVASGKALLSIIEDKENRGKVLQSGGAKILTLIINKAMSKPSSNSSSTAPPFDPAYLSAIQALAKLAITSSPVQVFGPNEGAMLDAIRPFAFMLEASSSTLLQRFEAMMALTNLSSQSAELASRIASAEGLLNKVELLLLEDHTLIRRAAMELICNLIAGSDEVFERYGGGDNMSRTKSKLQVVIALSDVEDLPTRLAASGAVATLSSAPSACQALVAIQSERHRVLPILSQLIDPSPARSDDSEEGVNSEVDPGLIHRAVICTRNIFLSISDKVLQKKLSEEAEEAGLTQALLKFVRSQSGQANEAVLRPALEVLKVLMNKS</sequence>
<dbReference type="STRING" id="39966.A0A369K8J9"/>
<dbReference type="InterPro" id="IPR016024">
    <property type="entry name" value="ARM-type_fold"/>
</dbReference>
<comment type="caution">
    <text evidence="5">The sequence shown here is derived from an EMBL/GenBank/DDBJ whole genome shotgun (WGS) entry which is preliminary data.</text>
</comment>
<dbReference type="AlphaFoldDB" id="A0A369K8J9"/>